<comment type="catalytic activity">
    <reaction evidence="19">
        <text>L-tyrosyl-[protein] + ATP = O-phospho-L-tyrosyl-[protein] + ADP + H(+)</text>
        <dbReference type="Rhea" id="RHEA:10596"/>
        <dbReference type="Rhea" id="RHEA-COMP:10136"/>
        <dbReference type="Rhea" id="RHEA-COMP:20101"/>
        <dbReference type="ChEBI" id="CHEBI:15378"/>
        <dbReference type="ChEBI" id="CHEBI:30616"/>
        <dbReference type="ChEBI" id="CHEBI:46858"/>
        <dbReference type="ChEBI" id="CHEBI:61978"/>
        <dbReference type="ChEBI" id="CHEBI:456216"/>
        <dbReference type="EC" id="2.7.10.1"/>
    </reaction>
</comment>
<keyword evidence="9 21" id="KW-0547">Nucleotide-binding</keyword>
<protein>
    <recommendedName>
        <fullName evidence="3">receptor protein-tyrosine kinase</fullName>
        <ecNumber evidence="3">2.7.10.1</ecNumber>
    </recommendedName>
</protein>
<evidence type="ECO:0000256" key="16">
    <source>
        <dbReference type="ARBA" id="ARBA00023170"/>
    </source>
</evidence>
<evidence type="ECO:0000256" key="15">
    <source>
        <dbReference type="ARBA" id="ARBA00023157"/>
    </source>
</evidence>
<dbReference type="InterPro" id="IPR020635">
    <property type="entry name" value="Tyr_kinase_cat_dom"/>
</dbReference>
<name>A0A2B4SWG7_STYPI</name>
<dbReference type="InterPro" id="IPR011009">
    <property type="entry name" value="Kinase-like_dom_sf"/>
</dbReference>
<feature type="region of interest" description="Disordered" evidence="22">
    <location>
        <begin position="1081"/>
        <end position="1107"/>
    </location>
</feature>
<dbReference type="PRINTS" id="PR00109">
    <property type="entry name" value="TYRKINASE"/>
</dbReference>
<evidence type="ECO:0000256" key="13">
    <source>
        <dbReference type="ARBA" id="ARBA00023136"/>
    </source>
</evidence>
<keyword evidence="15" id="KW-1015">Disulfide bond</keyword>
<dbReference type="PROSITE" id="PS00107">
    <property type="entry name" value="PROTEIN_KINASE_ATP"/>
    <property type="match status" value="1"/>
</dbReference>
<dbReference type="InterPro" id="IPR000719">
    <property type="entry name" value="Prot_kinase_dom"/>
</dbReference>
<dbReference type="InterPro" id="IPR003598">
    <property type="entry name" value="Ig_sub2"/>
</dbReference>
<evidence type="ECO:0000256" key="11">
    <source>
        <dbReference type="ARBA" id="ARBA00022840"/>
    </source>
</evidence>
<dbReference type="InterPro" id="IPR003599">
    <property type="entry name" value="Ig_sub"/>
</dbReference>
<evidence type="ECO:0000256" key="17">
    <source>
        <dbReference type="ARBA" id="ARBA00023180"/>
    </source>
</evidence>
<feature type="region of interest" description="Disordered" evidence="22">
    <location>
        <begin position="1041"/>
        <end position="1068"/>
    </location>
</feature>
<keyword evidence="10 26" id="KW-0418">Kinase</keyword>
<dbReference type="InterPro" id="IPR013783">
    <property type="entry name" value="Ig-like_fold"/>
</dbReference>
<dbReference type="FunFam" id="3.30.200.20:FF:000593">
    <property type="entry name" value="Predicted protein"/>
    <property type="match status" value="1"/>
</dbReference>
<dbReference type="GO" id="GO:0007169">
    <property type="term" value="P:cell surface receptor protein tyrosine kinase signaling pathway"/>
    <property type="evidence" value="ECO:0007669"/>
    <property type="project" value="TreeGrafter"/>
</dbReference>
<dbReference type="EMBL" id="LSMT01000005">
    <property type="protein sequence ID" value="PFX34241.1"/>
    <property type="molecule type" value="Genomic_DNA"/>
</dbReference>
<dbReference type="PROSITE" id="PS00109">
    <property type="entry name" value="PROTEIN_KINASE_TYR"/>
    <property type="match status" value="1"/>
</dbReference>
<evidence type="ECO:0000313" key="26">
    <source>
        <dbReference type="EMBL" id="PFX34241.1"/>
    </source>
</evidence>
<evidence type="ECO:0000256" key="20">
    <source>
        <dbReference type="ARBA" id="ARBA00056965"/>
    </source>
</evidence>
<organism evidence="26 27">
    <name type="scientific">Stylophora pistillata</name>
    <name type="common">Smooth cauliflower coral</name>
    <dbReference type="NCBI Taxonomy" id="50429"/>
    <lineage>
        <taxon>Eukaryota</taxon>
        <taxon>Metazoa</taxon>
        <taxon>Cnidaria</taxon>
        <taxon>Anthozoa</taxon>
        <taxon>Hexacorallia</taxon>
        <taxon>Scleractinia</taxon>
        <taxon>Astrocoeniina</taxon>
        <taxon>Pocilloporidae</taxon>
        <taxon>Stylophora</taxon>
    </lineage>
</organism>
<dbReference type="PROSITE" id="PS50011">
    <property type="entry name" value="PROTEIN_KINASE_DOM"/>
    <property type="match status" value="1"/>
</dbReference>
<keyword evidence="17" id="KW-0325">Glycoprotein</keyword>
<evidence type="ECO:0000256" key="12">
    <source>
        <dbReference type="ARBA" id="ARBA00022989"/>
    </source>
</evidence>
<dbReference type="SMART" id="SM00408">
    <property type="entry name" value="IGc2"/>
    <property type="match status" value="1"/>
</dbReference>
<keyword evidence="18" id="KW-0393">Immunoglobulin domain</keyword>
<dbReference type="GO" id="GO:0005886">
    <property type="term" value="C:plasma membrane"/>
    <property type="evidence" value="ECO:0007669"/>
    <property type="project" value="TreeGrafter"/>
</dbReference>
<keyword evidence="6" id="KW-0812">Transmembrane</keyword>
<dbReference type="FunFam" id="1.10.510.10:FF:000554">
    <property type="entry name" value="Predicted protein"/>
    <property type="match status" value="1"/>
</dbReference>
<evidence type="ECO:0000256" key="4">
    <source>
        <dbReference type="ARBA" id="ARBA00022553"/>
    </source>
</evidence>
<keyword evidence="12" id="KW-1133">Transmembrane helix</keyword>
<gene>
    <name evidence="26" type="primary">Ret</name>
    <name evidence="26" type="ORF">AWC38_SpisGene891</name>
</gene>
<dbReference type="Gene3D" id="3.30.200.20">
    <property type="entry name" value="Phosphorylase Kinase, domain 1"/>
    <property type="match status" value="1"/>
</dbReference>
<evidence type="ECO:0000256" key="5">
    <source>
        <dbReference type="ARBA" id="ARBA00022679"/>
    </source>
</evidence>
<evidence type="ECO:0000256" key="9">
    <source>
        <dbReference type="ARBA" id="ARBA00022741"/>
    </source>
</evidence>
<keyword evidence="14" id="KW-0829">Tyrosine-protein kinase</keyword>
<keyword evidence="27" id="KW-1185">Reference proteome</keyword>
<keyword evidence="13" id="KW-0472">Membrane</keyword>
<dbReference type="PANTHER" id="PTHR24416">
    <property type="entry name" value="TYROSINE-PROTEIN KINASE RECEPTOR"/>
    <property type="match status" value="1"/>
</dbReference>
<feature type="domain" description="Fibronectin type-III" evidence="25">
    <location>
        <begin position="45"/>
        <end position="142"/>
    </location>
</feature>
<dbReference type="PROSITE" id="PS50835">
    <property type="entry name" value="IG_LIKE"/>
    <property type="match status" value="1"/>
</dbReference>
<evidence type="ECO:0000256" key="2">
    <source>
        <dbReference type="ARBA" id="ARBA00006692"/>
    </source>
</evidence>
<evidence type="ECO:0000259" key="24">
    <source>
        <dbReference type="PROSITE" id="PS50835"/>
    </source>
</evidence>
<evidence type="ECO:0000256" key="14">
    <source>
        <dbReference type="ARBA" id="ARBA00023137"/>
    </source>
</evidence>
<dbReference type="CDD" id="cd00192">
    <property type="entry name" value="PTKc"/>
    <property type="match status" value="1"/>
</dbReference>
<evidence type="ECO:0000259" key="23">
    <source>
        <dbReference type="PROSITE" id="PS50011"/>
    </source>
</evidence>
<keyword evidence="16 26" id="KW-0675">Receptor</keyword>
<evidence type="ECO:0000256" key="7">
    <source>
        <dbReference type="ARBA" id="ARBA00022729"/>
    </source>
</evidence>
<dbReference type="SUPFAM" id="SSF56112">
    <property type="entry name" value="Protein kinase-like (PK-like)"/>
    <property type="match status" value="1"/>
</dbReference>
<dbReference type="SUPFAM" id="SSF48726">
    <property type="entry name" value="Immunoglobulin"/>
    <property type="match status" value="1"/>
</dbReference>
<dbReference type="InterPro" id="IPR036116">
    <property type="entry name" value="FN3_sf"/>
</dbReference>
<dbReference type="InterPro" id="IPR001245">
    <property type="entry name" value="Ser-Thr/Tyr_kinase_cat_dom"/>
</dbReference>
<evidence type="ECO:0000313" key="27">
    <source>
        <dbReference type="Proteomes" id="UP000225706"/>
    </source>
</evidence>
<dbReference type="Gene3D" id="1.10.510.10">
    <property type="entry name" value="Transferase(Phosphotransferase) domain 1"/>
    <property type="match status" value="1"/>
</dbReference>
<dbReference type="PROSITE" id="PS50853">
    <property type="entry name" value="FN3"/>
    <property type="match status" value="2"/>
</dbReference>
<comment type="caution">
    <text evidence="26">The sequence shown here is derived from an EMBL/GenBank/DDBJ whole genome shotgun (WGS) entry which is preliminary data.</text>
</comment>
<dbReference type="Proteomes" id="UP000225706">
    <property type="component" value="Unassembled WGS sequence"/>
</dbReference>
<dbReference type="Gene3D" id="2.60.40.10">
    <property type="entry name" value="Immunoglobulins"/>
    <property type="match status" value="3"/>
</dbReference>
<dbReference type="InterPro" id="IPR017441">
    <property type="entry name" value="Protein_kinase_ATP_BS"/>
</dbReference>
<dbReference type="SMART" id="SM00060">
    <property type="entry name" value="FN3"/>
    <property type="match status" value="2"/>
</dbReference>
<dbReference type="SMART" id="SM00219">
    <property type="entry name" value="TyrKc"/>
    <property type="match status" value="1"/>
</dbReference>
<dbReference type="InterPro" id="IPR007110">
    <property type="entry name" value="Ig-like_dom"/>
</dbReference>
<reference evidence="27" key="1">
    <citation type="journal article" date="2017" name="bioRxiv">
        <title>Comparative analysis of the genomes of Stylophora pistillata and Acropora digitifera provides evidence for extensive differences between species of corals.</title>
        <authorList>
            <person name="Voolstra C.R."/>
            <person name="Li Y."/>
            <person name="Liew Y.J."/>
            <person name="Baumgarten S."/>
            <person name="Zoccola D."/>
            <person name="Flot J.-F."/>
            <person name="Tambutte S."/>
            <person name="Allemand D."/>
            <person name="Aranda M."/>
        </authorList>
    </citation>
    <scope>NUCLEOTIDE SEQUENCE [LARGE SCALE GENOMIC DNA]</scope>
</reference>
<keyword evidence="8" id="KW-0677">Repeat</keyword>
<feature type="binding site" evidence="21">
    <location>
        <position position="552"/>
    </location>
    <ligand>
        <name>ATP</name>
        <dbReference type="ChEBI" id="CHEBI:30616"/>
    </ligand>
</feature>
<comment type="subcellular location">
    <subcellularLocation>
        <location evidence="1">Membrane</location>
        <topology evidence="1">Single-pass membrane protein</topology>
    </subcellularLocation>
</comment>
<comment type="function">
    <text evidence="20">Receptor for basic fibroblast growth factor.</text>
</comment>
<dbReference type="InterPro" id="IPR050122">
    <property type="entry name" value="RTK"/>
</dbReference>
<dbReference type="PANTHER" id="PTHR24416:SF617">
    <property type="entry name" value="RET ONCOGENE, ISOFORM A"/>
    <property type="match status" value="1"/>
</dbReference>
<proteinExistence type="inferred from homology"/>
<keyword evidence="7" id="KW-0732">Signal</keyword>
<dbReference type="CDD" id="cd00096">
    <property type="entry name" value="Ig"/>
    <property type="match status" value="1"/>
</dbReference>
<feature type="compositionally biased region" description="Gly residues" evidence="22">
    <location>
        <begin position="1091"/>
        <end position="1106"/>
    </location>
</feature>
<dbReference type="InterPro" id="IPR003961">
    <property type="entry name" value="FN3_dom"/>
</dbReference>
<comment type="similarity">
    <text evidence="2">Belongs to the protein kinase superfamily. CAMK Ser/Thr protein kinase family.</text>
</comment>
<evidence type="ECO:0000259" key="25">
    <source>
        <dbReference type="PROSITE" id="PS50853"/>
    </source>
</evidence>
<dbReference type="SMART" id="SM00409">
    <property type="entry name" value="IG"/>
    <property type="match status" value="1"/>
</dbReference>
<dbReference type="OrthoDB" id="5968987at2759"/>
<feature type="domain" description="Protein kinase" evidence="23">
    <location>
        <begin position="521"/>
        <end position="803"/>
    </location>
</feature>
<feature type="domain" description="Fibronectin type-III" evidence="25">
    <location>
        <begin position="406"/>
        <end position="506"/>
    </location>
</feature>
<keyword evidence="11 21" id="KW-0067">ATP-binding</keyword>
<dbReference type="EC" id="2.7.10.1" evidence="3"/>
<evidence type="ECO:0000256" key="1">
    <source>
        <dbReference type="ARBA" id="ARBA00004167"/>
    </source>
</evidence>
<evidence type="ECO:0000256" key="19">
    <source>
        <dbReference type="ARBA" id="ARBA00051243"/>
    </source>
</evidence>
<evidence type="ECO:0000256" key="22">
    <source>
        <dbReference type="SAM" id="MobiDB-lite"/>
    </source>
</evidence>
<evidence type="ECO:0000256" key="10">
    <source>
        <dbReference type="ARBA" id="ARBA00022777"/>
    </source>
</evidence>
<dbReference type="GO" id="GO:0004714">
    <property type="term" value="F:transmembrane receptor protein tyrosine kinase activity"/>
    <property type="evidence" value="ECO:0007669"/>
    <property type="project" value="UniProtKB-EC"/>
</dbReference>
<dbReference type="Pfam" id="PF07714">
    <property type="entry name" value="PK_Tyr_Ser-Thr"/>
    <property type="match status" value="1"/>
</dbReference>
<sequence>MAEGDGESQMLSGAWKSSTKMTSRITVIVFLLLLKIGFLTNAQGVPGLTAHFPNETALNVSWNAPSDNEKVASYEVIILEGNTELKNITVDNSTRSVIIPSLDYCKTYTVKAVGTVRNGSVITTPAPGEYATYQYITPCAPPVIAPATQKIYVHHGNPVNLTCNYSGFPTPSLYWRVNGPGANKNVRQGTPVILLDPNDLKPSTIQTLTVKNGNMHISSVEDLDKQRNYTCVVQNRLGTASGDVSLILVGVFKRRPMTLSVYPFRSPKEYAKDEKTFETIKAFFSRRPGENIFSFHPNQGEGLMWRISMELDFIATTTEGDPSDEIVKGILNMKDSGYFGVLPIKSVTILGMPFISSFQSDIMNMAELCLDNGPLQFDDEIEKIKVQQAKKMITISDCAAGLPPPPPTNLKLDDIQAKEATVTWQPPHHAEVYEVSEFTVQMKKVLGGTAGYVTEMTVGADVTKAPLINLEPDTEYLVRVRAHRKNDGGLGESKPLEMLTLKARPPEDFHRNWPEIPREYLKIGDELGSGAFGVVKKGFLNRNNKVIECAVKMLKKHGTELELRDLFNELNIMASVGNHPNVVSLIGACSDDGPLWVVVKFAENGCLLDYLRKHREENYKNSDYVNVEKKDSEQVESKEITDLEKIRFAHGIAKGMNHLATMKCVHRDLACRNVLLGKNRIPMVADFGLARDIYESGAYETTSGGKLPVRWMALESLQEYSFTSESDVWAYGVTLWEVETGANVPYAGLGGLEIVDALRRGERLPRPEGCTDKMFEIMIGCWHADPKKRPTFEDIVKLTESFLLEDSDYLELGDETAEEGEEGEDTPYDEVRFSRIPEQFLSDYEIETEDSRPVLKPASPAQPDGQLAEHDALDMVIGADRGCKTVRKGDESYSESITIPKMKWTETPAIVSKGKREYQVIGRVVHMNYVREYLAAKENMKFGNVQRKPNRIQLEVLADTVYIEGLIRMRGIKKLTVYSRKVVSGKDSQLDVRAPTLSPPFDTSFPLAPGTPGVPGQSGVAGPKVEVYTQLSEGHMYITNNGGNGNQGQKGADGKNGVDRIDGKPPRTFAQCKANRCRTVPGWTGDEGNPGKDGGNAGTSGDGGQAGKQRIYMNEVIGSIKLKTCPGQGGAAPINGKGGIGGLGSLGGTGFRCAMRETCVSNPWAPLSPSCHTSCRNEGATDAKRRLGFLDKEGFDRFGNNKLFAPLMKWERLKENAEAIEKYAKEYQDAFNRIQSSIKQQEDITDILKDLAPKAARIQVRNQVKRLKAARAVDESQKRLYVESIAQVEKRMTSTIETLKATLVDLQAQKNMQHFFAMLQGVTGFVGALKGKDPIAALSSAFSLIENEALRCNRGTLQQNKAKIEKWVKFGKSYEALEDSSDLNFDEMDVQSVPEIMKLKVYSEFTYKDTKTPIADNVRQEFIDNLLNIYEELESSFSKQLYSFYKGFEFRSLWNMDKKMAKFQSRAATLTKGSGYLQGVTSLTKALQEIKNIEMAARSCFTSKKPKIGIHKWSFDKTKDPTMFKELYQSYTTFSLDMDQACKDCYNVRLLKIYVELYGTPQDPSVPDKVRLKLRPLGRSYFRIGDKIKDFHQPMASWRYLSFNRFKITDSVKCRQDGGFYCLTKNDPRLTGMCCHPLIAATCDDALAGEEECRSVFGTYNISIPVDPTLDCSAQITYKNCKNLNRELFTHMNVWTTFMYWPESYPRTPEDCGIQKRSATVEPEVEMLDHSLILRRDAEAD</sequence>
<evidence type="ECO:0000256" key="21">
    <source>
        <dbReference type="PROSITE-ProRule" id="PRU10141"/>
    </source>
</evidence>
<dbReference type="InterPro" id="IPR008266">
    <property type="entry name" value="Tyr_kinase_AS"/>
</dbReference>
<dbReference type="CDD" id="cd00063">
    <property type="entry name" value="FN3"/>
    <property type="match status" value="1"/>
</dbReference>
<evidence type="ECO:0000256" key="18">
    <source>
        <dbReference type="ARBA" id="ARBA00023319"/>
    </source>
</evidence>
<dbReference type="Pfam" id="PF13927">
    <property type="entry name" value="Ig_3"/>
    <property type="match status" value="1"/>
</dbReference>
<feature type="compositionally biased region" description="Basic and acidic residues" evidence="22">
    <location>
        <begin position="1052"/>
        <end position="1065"/>
    </location>
</feature>
<dbReference type="GO" id="GO:0043235">
    <property type="term" value="C:receptor complex"/>
    <property type="evidence" value="ECO:0007669"/>
    <property type="project" value="TreeGrafter"/>
</dbReference>
<accession>A0A2B4SWG7</accession>
<dbReference type="SUPFAM" id="SSF49265">
    <property type="entry name" value="Fibronectin type III"/>
    <property type="match status" value="2"/>
</dbReference>
<keyword evidence="5" id="KW-0808">Transferase</keyword>
<feature type="domain" description="Ig-like" evidence="24">
    <location>
        <begin position="142"/>
        <end position="245"/>
    </location>
</feature>
<evidence type="ECO:0000256" key="8">
    <source>
        <dbReference type="ARBA" id="ARBA00022737"/>
    </source>
</evidence>
<dbReference type="Pfam" id="PF00041">
    <property type="entry name" value="fn3"/>
    <property type="match status" value="2"/>
</dbReference>
<dbReference type="GO" id="GO:0005524">
    <property type="term" value="F:ATP binding"/>
    <property type="evidence" value="ECO:0007669"/>
    <property type="project" value="UniProtKB-UniRule"/>
</dbReference>
<evidence type="ECO:0000256" key="3">
    <source>
        <dbReference type="ARBA" id="ARBA00011902"/>
    </source>
</evidence>
<dbReference type="InterPro" id="IPR036179">
    <property type="entry name" value="Ig-like_dom_sf"/>
</dbReference>
<evidence type="ECO:0000256" key="6">
    <source>
        <dbReference type="ARBA" id="ARBA00022692"/>
    </source>
</evidence>
<keyword evidence="4" id="KW-0597">Phosphoprotein</keyword>